<accession>A0A7J8P9C1</accession>
<gene>
    <name evidence="2" type="ORF">Gorai_016539</name>
</gene>
<dbReference type="InterPro" id="IPR012337">
    <property type="entry name" value="RNaseH-like_sf"/>
</dbReference>
<dbReference type="GO" id="GO:0003676">
    <property type="term" value="F:nucleic acid binding"/>
    <property type="evidence" value="ECO:0007669"/>
    <property type="project" value="InterPro"/>
</dbReference>
<comment type="caution">
    <text evidence="2">The sequence shown here is derived from an EMBL/GenBank/DDBJ whole genome shotgun (WGS) entry which is preliminary data.</text>
</comment>
<dbReference type="Pfam" id="PF13456">
    <property type="entry name" value="RVT_3"/>
    <property type="match status" value="1"/>
</dbReference>
<dbReference type="Proteomes" id="UP000593578">
    <property type="component" value="Unassembled WGS sequence"/>
</dbReference>
<name>A0A7J8P9C1_GOSRA</name>
<reference evidence="2 3" key="1">
    <citation type="journal article" date="2019" name="Genome Biol. Evol.">
        <title>Insights into the evolution of the New World diploid cottons (Gossypium, subgenus Houzingenia) based on genome sequencing.</title>
        <authorList>
            <person name="Grover C.E."/>
            <person name="Arick M.A. 2nd"/>
            <person name="Thrash A."/>
            <person name="Conover J.L."/>
            <person name="Sanders W.S."/>
            <person name="Peterson D.G."/>
            <person name="Frelichowski J.E."/>
            <person name="Scheffler J.A."/>
            <person name="Scheffler B.E."/>
            <person name="Wendel J.F."/>
        </authorList>
    </citation>
    <scope>NUCLEOTIDE SEQUENCE [LARGE SCALE GENOMIC DNA]</scope>
    <source>
        <strain evidence="2">8</strain>
        <tissue evidence="2">Leaf</tissue>
    </source>
</reference>
<dbReference type="InterPro" id="IPR053151">
    <property type="entry name" value="RNase_H-like"/>
</dbReference>
<evidence type="ECO:0000313" key="3">
    <source>
        <dbReference type="Proteomes" id="UP000593578"/>
    </source>
</evidence>
<dbReference type="SUPFAM" id="SSF53098">
    <property type="entry name" value="Ribonuclease H-like"/>
    <property type="match status" value="1"/>
</dbReference>
<dbReference type="InterPro" id="IPR036397">
    <property type="entry name" value="RNaseH_sf"/>
</dbReference>
<dbReference type="EMBL" id="JABEZZ010000005">
    <property type="protein sequence ID" value="MBA0585774.1"/>
    <property type="molecule type" value="Genomic_DNA"/>
</dbReference>
<organism evidence="2 3">
    <name type="scientific">Gossypium raimondii</name>
    <name type="common">Peruvian cotton</name>
    <name type="synonym">Gossypium klotzschianum subsp. raimondii</name>
    <dbReference type="NCBI Taxonomy" id="29730"/>
    <lineage>
        <taxon>Eukaryota</taxon>
        <taxon>Viridiplantae</taxon>
        <taxon>Streptophyta</taxon>
        <taxon>Embryophyta</taxon>
        <taxon>Tracheophyta</taxon>
        <taxon>Spermatophyta</taxon>
        <taxon>Magnoliopsida</taxon>
        <taxon>eudicotyledons</taxon>
        <taxon>Gunneridae</taxon>
        <taxon>Pentapetalae</taxon>
        <taxon>rosids</taxon>
        <taxon>malvids</taxon>
        <taxon>Malvales</taxon>
        <taxon>Malvaceae</taxon>
        <taxon>Malvoideae</taxon>
        <taxon>Gossypium</taxon>
    </lineage>
</organism>
<feature type="domain" description="RNase H type-1" evidence="1">
    <location>
        <begin position="165"/>
        <end position="252"/>
    </location>
</feature>
<dbReference type="GO" id="GO:0004523">
    <property type="term" value="F:RNA-DNA hybrid ribonuclease activity"/>
    <property type="evidence" value="ECO:0007669"/>
    <property type="project" value="InterPro"/>
</dbReference>
<dbReference type="CDD" id="cd06222">
    <property type="entry name" value="RNase_H_like"/>
    <property type="match status" value="1"/>
</dbReference>
<dbReference type="PANTHER" id="PTHR47723">
    <property type="entry name" value="OS05G0353850 PROTEIN"/>
    <property type="match status" value="1"/>
</dbReference>
<protein>
    <recommendedName>
        <fullName evidence="1">RNase H type-1 domain-containing protein</fullName>
    </recommendedName>
</protein>
<dbReference type="InterPro" id="IPR044730">
    <property type="entry name" value="RNase_H-like_dom_plant"/>
</dbReference>
<dbReference type="Gene3D" id="3.30.420.10">
    <property type="entry name" value="Ribonuclease H-like superfamily/Ribonuclease H"/>
    <property type="match status" value="1"/>
</dbReference>
<dbReference type="AlphaFoldDB" id="A0A7J8P9C1"/>
<evidence type="ECO:0000313" key="2">
    <source>
        <dbReference type="EMBL" id="MBA0585774.1"/>
    </source>
</evidence>
<dbReference type="InterPro" id="IPR002156">
    <property type="entry name" value="RNaseH_domain"/>
</dbReference>
<proteinExistence type="predicted"/>
<sequence>MDYSYSDSLCQRDWAITEELEYVLHHNELLWKQKNLGGYLGVLLFHDSVTNSTLRFVVKKVQNKLQSLEVRSLSLAGRATLAQSVLMAISSYFMQSIMIPKGDGKNVRCWRDAWIPNVEPLVDLIPEHSNLDLNCSLGYMVLDDGIWNLDLFRIWLPEMIIFRLEDGFATTGGIVHDHSGQWILGYNRFLGSCSVFEAELWGILDGLSILIDRGYKEVQIRTNSIEMASAIHEITLDGQTTALIRRICQLLSQI</sequence>
<evidence type="ECO:0000259" key="1">
    <source>
        <dbReference type="Pfam" id="PF13456"/>
    </source>
</evidence>
<dbReference type="PANTHER" id="PTHR47723:SF19">
    <property type="entry name" value="POLYNUCLEOTIDYL TRANSFERASE, RIBONUCLEASE H-LIKE SUPERFAMILY PROTEIN"/>
    <property type="match status" value="1"/>
</dbReference>